<evidence type="ECO:0000256" key="2">
    <source>
        <dbReference type="ARBA" id="ARBA00022729"/>
    </source>
</evidence>
<evidence type="ECO:0000313" key="7">
    <source>
        <dbReference type="EMBL" id="EZH72736.1"/>
    </source>
</evidence>
<evidence type="ECO:0000256" key="1">
    <source>
        <dbReference type="ARBA" id="ARBA00022475"/>
    </source>
</evidence>
<evidence type="ECO:0000256" key="5">
    <source>
        <dbReference type="ARBA" id="ARBA00023288"/>
    </source>
</evidence>
<keyword evidence="1" id="KW-1003">Cell membrane</keyword>
<dbReference type="PANTHER" id="PTHR41164">
    <property type="entry name" value="CURLI PRODUCTION ASSEMBLY/TRANSPORT COMPONENT CSGG"/>
    <property type="match status" value="1"/>
</dbReference>
<sequence length="494" mass="55934">MYHKFYKVIAVISCVFLLHGCGTYFNQPITIENARIGEDTEVTKTLRDFPPPVEPVVVGVYKFRDQTGQYKPTENGSTFSTAVTQGATTILIKALEDSKWFVPIERENLSNLLNERNIIRSTRKEYRKTKNTNEPQLPPLLYAGIILEGGIVSYDSNIITGGLGARYFGVGASTQYRQDRITIYLRAVSTSSGKILKTVYVSKTILSQALDANFFRYIKFKRLLEAETGFTKNEPAQMAVSEAIEKAVESLIVEGIEDKLWAAKAEPEVVNTLIETYKAEKHEAQNTALYDRYFKERRTKISAFLKGGTALVSGDYNNPELTYSAKIGARWYFNPYLNVNGSINKFELTNQNAFSKGFNAFDLNTELSLLPFDRLSPFLFGGVGIVNDDDFDTTLFKFQYGGGVEYLISDKIGISVGATHNLVLSDELDGVVQGKRDDQYFNFSFGLNWYFGKPAKASKKSRLQKQEQNIELRELRKRNRKIRKEGIIREDKNE</sequence>
<proteinExistence type="predicted"/>
<accession>A0A023BRX2</accession>
<keyword evidence="6" id="KW-0175">Coiled coil</keyword>
<dbReference type="STRING" id="1317122.ATO12_21620"/>
<organism evidence="7 8">
    <name type="scientific">Aquimarina atlantica</name>
    <dbReference type="NCBI Taxonomy" id="1317122"/>
    <lineage>
        <taxon>Bacteria</taxon>
        <taxon>Pseudomonadati</taxon>
        <taxon>Bacteroidota</taxon>
        <taxon>Flavobacteriia</taxon>
        <taxon>Flavobacteriales</taxon>
        <taxon>Flavobacteriaceae</taxon>
        <taxon>Aquimarina</taxon>
    </lineage>
</organism>
<name>A0A023BRX2_9FLAO</name>
<keyword evidence="8" id="KW-1185">Reference proteome</keyword>
<dbReference type="Gene3D" id="3.40.50.10610">
    <property type="entry name" value="ABC-type transport auxiliary lipoprotein component"/>
    <property type="match status" value="2"/>
</dbReference>
<dbReference type="PANTHER" id="PTHR41164:SF1">
    <property type="entry name" value="CURLI PRODUCTION ASSEMBLY_TRANSPORT COMPONENT CSGG"/>
    <property type="match status" value="1"/>
</dbReference>
<dbReference type="GO" id="GO:0030288">
    <property type="term" value="C:outer membrane-bounded periplasmic space"/>
    <property type="evidence" value="ECO:0007669"/>
    <property type="project" value="InterPro"/>
</dbReference>
<dbReference type="OrthoDB" id="1110708at2"/>
<dbReference type="eggNOG" id="COG1462">
    <property type="taxonomic scope" value="Bacteria"/>
</dbReference>
<feature type="coiled-coil region" evidence="6">
    <location>
        <begin position="458"/>
        <end position="485"/>
    </location>
</feature>
<gene>
    <name evidence="7" type="ORF">ATO12_21620</name>
</gene>
<dbReference type="SUPFAM" id="SSF56925">
    <property type="entry name" value="OMPA-like"/>
    <property type="match status" value="1"/>
</dbReference>
<evidence type="ECO:0000313" key="8">
    <source>
        <dbReference type="Proteomes" id="UP000023541"/>
    </source>
</evidence>
<comment type="caution">
    <text evidence="7">The sequence shown here is derived from an EMBL/GenBank/DDBJ whole genome shotgun (WGS) entry which is preliminary data.</text>
</comment>
<dbReference type="Pfam" id="PF03783">
    <property type="entry name" value="CsgG"/>
    <property type="match status" value="1"/>
</dbReference>
<dbReference type="InterPro" id="IPR011250">
    <property type="entry name" value="OMP/PagP_B-barrel"/>
</dbReference>
<evidence type="ECO:0000256" key="6">
    <source>
        <dbReference type="SAM" id="Coils"/>
    </source>
</evidence>
<evidence type="ECO:0000256" key="3">
    <source>
        <dbReference type="ARBA" id="ARBA00023136"/>
    </source>
</evidence>
<dbReference type="InterPro" id="IPR005534">
    <property type="entry name" value="Curli_assmbl/transp-comp_CsgG"/>
</dbReference>
<dbReference type="RefSeq" id="WP_034244018.1">
    <property type="nucleotide sequence ID" value="NZ_AQRA01000007.1"/>
</dbReference>
<reference evidence="7 8" key="1">
    <citation type="submission" date="2014-04" db="EMBL/GenBank/DDBJ databases">
        <title>Aquimarina sp. 22II-S11-z7 Genome Sequencing.</title>
        <authorList>
            <person name="Lai Q."/>
        </authorList>
    </citation>
    <scope>NUCLEOTIDE SEQUENCE [LARGE SCALE GENOMIC DNA]</scope>
    <source>
        <strain evidence="7 8">22II-S11-z7</strain>
    </source>
</reference>
<keyword evidence="4" id="KW-0564">Palmitate</keyword>
<keyword evidence="5" id="KW-0449">Lipoprotein</keyword>
<keyword evidence="3" id="KW-0472">Membrane</keyword>
<keyword evidence="2" id="KW-0732">Signal</keyword>
<dbReference type="AlphaFoldDB" id="A0A023BRX2"/>
<dbReference type="Proteomes" id="UP000023541">
    <property type="component" value="Unassembled WGS sequence"/>
</dbReference>
<protein>
    <submittedName>
        <fullName evidence="7">Membrane protein</fullName>
    </submittedName>
</protein>
<evidence type="ECO:0000256" key="4">
    <source>
        <dbReference type="ARBA" id="ARBA00023139"/>
    </source>
</evidence>
<dbReference type="EMBL" id="AQRA01000007">
    <property type="protein sequence ID" value="EZH72736.1"/>
    <property type="molecule type" value="Genomic_DNA"/>
</dbReference>
<dbReference type="Gene3D" id="2.40.160.20">
    <property type="match status" value="1"/>
</dbReference>